<dbReference type="Proteomes" id="UP000499080">
    <property type="component" value="Unassembled WGS sequence"/>
</dbReference>
<proteinExistence type="predicted"/>
<protein>
    <submittedName>
        <fullName evidence="2">Uncharacterized protein</fullName>
    </submittedName>
</protein>
<evidence type="ECO:0000313" key="2">
    <source>
        <dbReference type="EMBL" id="GBN00802.1"/>
    </source>
</evidence>
<feature type="compositionally biased region" description="Low complexity" evidence="1">
    <location>
        <begin position="177"/>
        <end position="187"/>
    </location>
</feature>
<sequence>MGTKWIKPEHAKARTHSQVAPPRPKARTPQARADAPPQPKHEHHNQSRRAPDESTTPQQSRRPHDESTGPPQPEQAPTAKSTNTTMAGRPQKLNTTPRAGSPDQEHKRTHNIQLSTADEPTHSQAPKKHRTQRLPSQSRQPGAPTTKHSAPQPERAPYDQAQNTMAGSLPDSTEHYTTSTAPPHTTTKANHAPPKRTQTYA</sequence>
<evidence type="ECO:0000256" key="1">
    <source>
        <dbReference type="SAM" id="MobiDB-lite"/>
    </source>
</evidence>
<name>A0A4Y2KFU6_ARAVE</name>
<dbReference type="EMBL" id="BGPR01004552">
    <property type="protein sequence ID" value="GBN00802.1"/>
    <property type="molecule type" value="Genomic_DNA"/>
</dbReference>
<feature type="compositionally biased region" description="Polar residues" evidence="1">
    <location>
        <begin position="78"/>
        <end position="98"/>
    </location>
</feature>
<keyword evidence="3" id="KW-1185">Reference proteome</keyword>
<comment type="caution">
    <text evidence="2">The sequence shown here is derived from an EMBL/GenBank/DDBJ whole genome shotgun (WGS) entry which is preliminary data.</text>
</comment>
<evidence type="ECO:0000313" key="3">
    <source>
        <dbReference type="Proteomes" id="UP000499080"/>
    </source>
</evidence>
<dbReference type="AlphaFoldDB" id="A0A4Y2KFU6"/>
<feature type="region of interest" description="Disordered" evidence="1">
    <location>
        <begin position="1"/>
        <end position="201"/>
    </location>
</feature>
<organism evidence="2 3">
    <name type="scientific">Araneus ventricosus</name>
    <name type="common">Orbweaver spider</name>
    <name type="synonym">Epeira ventricosa</name>
    <dbReference type="NCBI Taxonomy" id="182803"/>
    <lineage>
        <taxon>Eukaryota</taxon>
        <taxon>Metazoa</taxon>
        <taxon>Ecdysozoa</taxon>
        <taxon>Arthropoda</taxon>
        <taxon>Chelicerata</taxon>
        <taxon>Arachnida</taxon>
        <taxon>Araneae</taxon>
        <taxon>Araneomorphae</taxon>
        <taxon>Entelegynae</taxon>
        <taxon>Araneoidea</taxon>
        <taxon>Araneidae</taxon>
        <taxon>Araneus</taxon>
    </lineage>
</organism>
<feature type="compositionally biased region" description="Basic and acidic residues" evidence="1">
    <location>
        <begin position="1"/>
        <end position="12"/>
    </location>
</feature>
<feature type="compositionally biased region" description="Polar residues" evidence="1">
    <location>
        <begin position="111"/>
        <end position="124"/>
    </location>
</feature>
<reference evidence="2 3" key="1">
    <citation type="journal article" date="2019" name="Sci. Rep.">
        <title>Orb-weaving spider Araneus ventricosus genome elucidates the spidroin gene catalogue.</title>
        <authorList>
            <person name="Kono N."/>
            <person name="Nakamura H."/>
            <person name="Ohtoshi R."/>
            <person name="Moran D.A.P."/>
            <person name="Shinohara A."/>
            <person name="Yoshida Y."/>
            <person name="Fujiwara M."/>
            <person name="Mori M."/>
            <person name="Tomita M."/>
            <person name="Arakawa K."/>
        </authorList>
    </citation>
    <scope>NUCLEOTIDE SEQUENCE [LARGE SCALE GENOMIC DNA]</scope>
</reference>
<gene>
    <name evidence="2" type="ORF">AVEN_131514_1</name>
</gene>
<accession>A0A4Y2KFU6</accession>